<evidence type="ECO:0000256" key="1">
    <source>
        <dbReference type="SAM" id="MobiDB-lite"/>
    </source>
</evidence>
<keyword evidence="4" id="KW-1185">Reference proteome</keyword>
<dbReference type="EMBL" id="JAPCID010000058">
    <property type="protein sequence ID" value="MDA0141481.1"/>
    <property type="molecule type" value="Genomic_DNA"/>
</dbReference>
<reference evidence="3" key="1">
    <citation type="submission" date="2022-10" db="EMBL/GenBank/DDBJ databases">
        <title>The WGS of Solirubrobacter sp. CPCC 204708.</title>
        <authorList>
            <person name="Jiang Z."/>
        </authorList>
    </citation>
    <scope>NUCLEOTIDE SEQUENCE</scope>
    <source>
        <strain evidence="3">CPCC 204708</strain>
    </source>
</reference>
<protein>
    <submittedName>
        <fullName evidence="3">Ribosomal protein L7/L12</fullName>
    </submittedName>
</protein>
<evidence type="ECO:0000313" key="4">
    <source>
        <dbReference type="Proteomes" id="UP001147700"/>
    </source>
</evidence>
<gene>
    <name evidence="3" type="ORF">OJ962_28570</name>
</gene>
<accession>A0ABT4RSG8</accession>
<comment type="caution">
    <text evidence="3">The sequence shown here is derived from an EMBL/GenBank/DDBJ whole genome shotgun (WGS) entry which is preliminary data.</text>
</comment>
<dbReference type="InterPro" id="IPR013823">
    <property type="entry name" value="Ribosomal_bL12_C"/>
</dbReference>
<keyword evidence="3" id="KW-0689">Ribosomal protein</keyword>
<sequence>MTLTLVDLGPNPAAVVEAVAAVLDVGPRRASELVEQLPAYLGDGPMADVLREELERLGAVAEDRERPPAPPVPAATPDRSASVTLLAAGPDRVRVAKAVRLATGYTLAEAKRLVAAAPTTIAVPPDRAAELRRALEAAGARVG</sequence>
<dbReference type="RefSeq" id="WP_202953887.1">
    <property type="nucleotide sequence ID" value="NZ_JAPCID010000058.1"/>
</dbReference>
<feature type="domain" description="Large ribosomal subunit protein bL12 C-terminal" evidence="2">
    <location>
        <begin position="82"/>
        <end position="142"/>
    </location>
</feature>
<dbReference type="Gene3D" id="3.30.1390.10">
    <property type="match status" value="1"/>
</dbReference>
<dbReference type="GO" id="GO:0005840">
    <property type="term" value="C:ribosome"/>
    <property type="evidence" value="ECO:0007669"/>
    <property type="project" value="UniProtKB-KW"/>
</dbReference>
<proteinExistence type="predicted"/>
<dbReference type="Pfam" id="PF00542">
    <property type="entry name" value="Ribosomal_L12"/>
    <property type="match status" value="1"/>
</dbReference>
<evidence type="ECO:0000259" key="2">
    <source>
        <dbReference type="Pfam" id="PF00542"/>
    </source>
</evidence>
<dbReference type="Proteomes" id="UP001147700">
    <property type="component" value="Unassembled WGS sequence"/>
</dbReference>
<evidence type="ECO:0000313" key="3">
    <source>
        <dbReference type="EMBL" id="MDA0141481.1"/>
    </source>
</evidence>
<dbReference type="InterPro" id="IPR014719">
    <property type="entry name" value="Ribosomal_bL12_C/ClpS-like"/>
</dbReference>
<feature type="region of interest" description="Disordered" evidence="1">
    <location>
        <begin position="59"/>
        <end position="81"/>
    </location>
</feature>
<dbReference type="SUPFAM" id="SSF54736">
    <property type="entry name" value="ClpS-like"/>
    <property type="match status" value="1"/>
</dbReference>
<name>A0ABT4RSG8_9ACTN</name>
<organism evidence="3 4">
    <name type="scientific">Solirubrobacter deserti</name>
    <dbReference type="NCBI Taxonomy" id="2282478"/>
    <lineage>
        <taxon>Bacteria</taxon>
        <taxon>Bacillati</taxon>
        <taxon>Actinomycetota</taxon>
        <taxon>Thermoleophilia</taxon>
        <taxon>Solirubrobacterales</taxon>
        <taxon>Solirubrobacteraceae</taxon>
        <taxon>Solirubrobacter</taxon>
    </lineage>
</organism>
<keyword evidence="3" id="KW-0687">Ribonucleoprotein</keyword>